<evidence type="ECO:0000313" key="17">
    <source>
        <dbReference type="Proteomes" id="UP000293902"/>
    </source>
</evidence>
<reference evidence="14 17" key="2">
    <citation type="submission" date="2019-02" db="EMBL/GenBank/DDBJ databases">
        <title>Complete genome sequence of Desulfobacter hydrogenophilus AcRS1.</title>
        <authorList>
            <person name="Marietou A."/>
            <person name="Lund M.B."/>
            <person name="Marshall I.P.G."/>
            <person name="Schreiber L."/>
            <person name="Jorgensen B."/>
        </authorList>
    </citation>
    <scope>NUCLEOTIDE SEQUENCE [LARGE SCALE GENOMIC DNA]</scope>
    <source>
        <strain evidence="14 17">AcRS1</strain>
    </source>
</reference>
<dbReference type="Proteomes" id="UP000293902">
    <property type="component" value="Chromosome"/>
</dbReference>
<evidence type="ECO:0000256" key="1">
    <source>
        <dbReference type="ARBA" id="ARBA00005051"/>
    </source>
</evidence>
<evidence type="ECO:0000256" key="5">
    <source>
        <dbReference type="ARBA" id="ARBA00022679"/>
    </source>
</evidence>
<evidence type="ECO:0000256" key="6">
    <source>
        <dbReference type="ARBA" id="ARBA00022741"/>
    </source>
</evidence>
<comment type="pathway">
    <text evidence="1">Cofactor biosynthesis; tetrahydrofolate biosynthesis; 2-amino-4-hydroxy-6-hydroxymethyl-7,8-dihydropteridine diphosphate from 7,8-dihydroneopterin triphosphate: step 4/4.</text>
</comment>
<dbReference type="InterPro" id="IPR000550">
    <property type="entry name" value="Hppk"/>
</dbReference>
<evidence type="ECO:0000313" key="14">
    <source>
        <dbReference type="EMBL" id="QBH13507.1"/>
    </source>
</evidence>
<comment type="similarity">
    <text evidence="2">Belongs to the HPPK family.</text>
</comment>
<proteinExistence type="inferred from homology"/>
<dbReference type="PANTHER" id="PTHR43071:SF1">
    <property type="entry name" value="2-AMINO-4-HYDROXY-6-HYDROXYMETHYLDIHYDROPTERIDINE PYROPHOSPHOKINASE"/>
    <property type="match status" value="1"/>
</dbReference>
<comment type="function">
    <text evidence="10">Catalyzes the transfer of pyrophosphate from adenosine triphosphate (ATP) to 6-hydroxymethyl-7,8-dihydropterin, an enzymatic step in folate biosynthesis pathway.</text>
</comment>
<evidence type="ECO:0000256" key="11">
    <source>
        <dbReference type="ARBA" id="ARBA00029766"/>
    </source>
</evidence>
<dbReference type="PROSITE" id="PS00794">
    <property type="entry name" value="HPPK"/>
    <property type="match status" value="1"/>
</dbReference>
<dbReference type="PANTHER" id="PTHR43071">
    <property type="entry name" value="2-AMINO-4-HYDROXY-6-HYDROXYMETHYLDIHYDROPTERIDINE PYROPHOSPHOKINASE"/>
    <property type="match status" value="1"/>
</dbReference>
<keyword evidence="6" id="KW-0547">Nucleotide-binding</keyword>
<protein>
    <recommendedName>
        <fullName evidence="4">2-amino-4-hydroxy-6-hydroxymethyldihydropteridine pyrophosphokinase</fullName>
        <ecNumber evidence="3">2.7.6.3</ecNumber>
    </recommendedName>
    <alternativeName>
        <fullName evidence="11">6-hydroxymethyl-7,8-dihydropterin pyrophosphokinase</fullName>
    </alternativeName>
    <alternativeName>
        <fullName evidence="12">7,8-dihydro-6-hydroxymethylpterin-pyrophosphokinase</fullName>
    </alternativeName>
</protein>
<evidence type="ECO:0000256" key="2">
    <source>
        <dbReference type="ARBA" id="ARBA00005810"/>
    </source>
</evidence>
<evidence type="ECO:0000256" key="8">
    <source>
        <dbReference type="ARBA" id="ARBA00022840"/>
    </source>
</evidence>
<evidence type="ECO:0000313" key="16">
    <source>
        <dbReference type="Proteomes" id="UP000248798"/>
    </source>
</evidence>
<dbReference type="RefSeq" id="WP_111953031.1">
    <property type="nucleotide sequence ID" value="NZ_CP036313.1"/>
</dbReference>
<dbReference type="GO" id="GO:0046654">
    <property type="term" value="P:tetrahydrofolate biosynthetic process"/>
    <property type="evidence" value="ECO:0007669"/>
    <property type="project" value="UniProtKB-UniPathway"/>
</dbReference>
<dbReference type="GO" id="GO:0046656">
    <property type="term" value="P:folic acid biosynthetic process"/>
    <property type="evidence" value="ECO:0007669"/>
    <property type="project" value="UniProtKB-KW"/>
</dbReference>
<keyword evidence="9" id="KW-0289">Folate biosynthesis</keyword>
<dbReference type="InterPro" id="IPR035907">
    <property type="entry name" value="Hppk_sf"/>
</dbReference>
<feature type="domain" description="7,8-dihydro-6-hydroxymethylpterin-pyrophosphokinase" evidence="13">
    <location>
        <begin position="97"/>
        <end position="108"/>
    </location>
</feature>
<keyword evidence="7 15" id="KW-0418">Kinase</keyword>
<keyword evidence="17" id="KW-1185">Reference proteome</keyword>
<keyword evidence="5 15" id="KW-0808">Transferase</keyword>
<dbReference type="UniPathway" id="UPA00077">
    <property type="reaction ID" value="UER00155"/>
</dbReference>
<dbReference type="AlphaFoldDB" id="A0A328FGQ1"/>
<evidence type="ECO:0000256" key="3">
    <source>
        <dbReference type="ARBA" id="ARBA00013253"/>
    </source>
</evidence>
<evidence type="ECO:0000313" key="15">
    <source>
        <dbReference type="EMBL" id="RAM03758.1"/>
    </source>
</evidence>
<evidence type="ECO:0000256" key="7">
    <source>
        <dbReference type="ARBA" id="ARBA00022777"/>
    </source>
</evidence>
<evidence type="ECO:0000259" key="13">
    <source>
        <dbReference type="PROSITE" id="PS00794"/>
    </source>
</evidence>
<name>A0A328FGQ1_9BACT</name>
<dbReference type="OrthoDB" id="9808041at2"/>
<dbReference type="SUPFAM" id="SSF55083">
    <property type="entry name" value="6-hydroxymethyl-7,8-dihydropterin pyrophosphokinase, HPPK"/>
    <property type="match status" value="1"/>
</dbReference>
<keyword evidence="8" id="KW-0067">ATP-binding</keyword>
<accession>A0A328FGQ1</accession>
<dbReference type="EMBL" id="QLNI01000002">
    <property type="protein sequence ID" value="RAM03758.1"/>
    <property type="molecule type" value="Genomic_DNA"/>
</dbReference>
<dbReference type="GO" id="GO:0005524">
    <property type="term" value="F:ATP binding"/>
    <property type="evidence" value="ECO:0007669"/>
    <property type="project" value="UniProtKB-KW"/>
</dbReference>
<organism evidence="15 16">
    <name type="scientific">Desulfobacter hydrogenophilus</name>
    <dbReference type="NCBI Taxonomy" id="2291"/>
    <lineage>
        <taxon>Bacteria</taxon>
        <taxon>Pseudomonadati</taxon>
        <taxon>Thermodesulfobacteriota</taxon>
        <taxon>Desulfobacteria</taxon>
        <taxon>Desulfobacterales</taxon>
        <taxon>Desulfobacteraceae</taxon>
        <taxon>Desulfobacter</taxon>
    </lineage>
</organism>
<dbReference type="Proteomes" id="UP000248798">
    <property type="component" value="Unassembled WGS sequence"/>
</dbReference>
<dbReference type="Pfam" id="PF01288">
    <property type="entry name" value="HPPK"/>
    <property type="match status" value="1"/>
</dbReference>
<dbReference type="EMBL" id="CP036313">
    <property type="protein sequence ID" value="QBH13507.1"/>
    <property type="molecule type" value="Genomic_DNA"/>
</dbReference>
<evidence type="ECO:0000256" key="4">
    <source>
        <dbReference type="ARBA" id="ARBA00016218"/>
    </source>
</evidence>
<dbReference type="NCBIfam" id="TIGR01498">
    <property type="entry name" value="folK"/>
    <property type="match status" value="1"/>
</dbReference>
<evidence type="ECO:0000256" key="10">
    <source>
        <dbReference type="ARBA" id="ARBA00029409"/>
    </source>
</evidence>
<dbReference type="Gene3D" id="3.30.70.560">
    <property type="entry name" value="7,8-Dihydro-6-hydroxymethylpterin-pyrophosphokinase HPPK"/>
    <property type="match status" value="1"/>
</dbReference>
<dbReference type="CDD" id="cd00483">
    <property type="entry name" value="HPPK"/>
    <property type="match status" value="1"/>
</dbReference>
<evidence type="ECO:0000256" key="12">
    <source>
        <dbReference type="ARBA" id="ARBA00033413"/>
    </source>
</evidence>
<dbReference type="GO" id="GO:0016301">
    <property type="term" value="F:kinase activity"/>
    <property type="evidence" value="ECO:0007669"/>
    <property type="project" value="UniProtKB-KW"/>
</dbReference>
<reference evidence="15 16" key="1">
    <citation type="submission" date="2018-06" db="EMBL/GenBank/DDBJ databases">
        <title>Complete Genome Sequence of Desulfobacter hydrogenophilus (DSM3380).</title>
        <authorList>
            <person name="Marietou A."/>
            <person name="Schreiber L."/>
            <person name="Marshall I."/>
            <person name="Jorgensen B."/>
        </authorList>
    </citation>
    <scope>NUCLEOTIDE SEQUENCE [LARGE SCALE GENOMIC DNA]</scope>
    <source>
        <strain evidence="15 16">DSM 3380</strain>
    </source>
</reference>
<sequence length="181" mass="20350">MNCPDSLPLTPAFLSIGANVGNKLANIGRALRRLGVTEGIFVEALSKFYKTAPQNYTDQDWFVNAAIKINTAYSPEQLLEVLQAIEKEQDRDGKPFRFGPRKIDLDIIFYGQKVMSTATLVLPHPRMHERAFVLKPLCDIDKNLVHPVSGLTVGELFEQIKTDESQAVIALAKEETREIFY</sequence>
<gene>
    <name evidence="15" type="primary">folK</name>
    <name evidence="15" type="ORF">DO021_01495</name>
    <name evidence="14" type="ORF">EYB58_11565</name>
</gene>
<dbReference type="GO" id="GO:0003848">
    <property type="term" value="F:2-amino-4-hydroxy-6-hydroxymethyldihydropteridine diphosphokinase activity"/>
    <property type="evidence" value="ECO:0007669"/>
    <property type="project" value="UniProtKB-EC"/>
</dbReference>
<evidence type="ECO:0000256" key="9">
    <source>
        <dbReference type="ARBA" id="ARBA00022909"/>
    </source>
</evidence>
<dbReference type="EC" id="2.7.6.3" evidence="3"/>